<dbReference type="EMBL" id="BKCJ011851926">
    <property type="protein sequence ID" value="GFD58357.1"/>
    <property type="molecule type" value="Genomic_DNA"/>
</dbReference>
<feature type="compositionally biased region" description="Basic residues" evidence="1">
    <location>
        <begin position="1"/>
        <end position="11"/>
    </location>
</feature>
<protein>
    <submittedName>
        <fullName evidence="2">Uncharacterized protein</fullName>
    </submittedName>
</protein>
<feature type="compositionally biased region" description="Polar residues" evidence="1">
    <location>
        <begin position="73"/>
        <end position="85"/>
    </location>
</feature>
<feature type="non-terminal residue" evidence="2">
    <location>
        <position position="85"/>
    </location>
</feature>
<comment type="caution">
    <text evidence="2">The sequence shown here is derived from an EMBL/GenBank/DDBJ whole genome shotgun (WGS) entry which is preliminary data.</text>
</comment>
<feature type="non-terminal residue" evidence="2">
    <location>
        <position position="1"/>
    </location>
</feature>
<feature type="compositionally biased region" description="Polar residues" evidence="1">
    <location>
        <begin position="50"/>
        <end position="60"/>
    </location>
</feature>
<organism evidence="2">
    <name type="scientific">Tanacetum cinerariifolium</name>
    <name type="common">Dalmatian daisy</name>
    <name type="synonym">Chrysanthemum cinerariifolium</name>
    <dbReference type="NCBI Taxonomy" id="118510"/>
    <lineage>
        <taxon>Eukaryota</taxon>
        <taxon>Viridiplantae</taxon>
        <taxon>Streptophyta</taxon>
        <taxon>Embryophyta</taxon>
        <taxon>Tracheophyta</taxon>
        <taxon>Spermatophyta</taxon>
        <taxon>Magnoliopsida</taxon>
        <taxon>eudicotyledons</taxon>
        <taxon>Gunneridae</taxon>
        <taxon>Pentapetalae</taxon>
        <taxon>asterids</taxon>
        <taxon>campanulids</taxon>
        <taxon>Asterales</taxon>
        <taxon>Asteraceae</taxon>
        <taxon>Asteroideae</taxon>
        <taxon>Anthemideae</taxon>
        <taxon>Anthemidinae</taxon>
        <taxon>Tanacetum</taxon>
    </lineage>
</organism>
<proteinExistence type="predicted"/>
<feature type="region of interest" description="Disordered" evidence="1">
    <location>
        <begin position="1"/>
        <end position="85"/>
    </location>
</feature>
<feature type="compositionally biased region" description="Basic and acidic residues" evidence="1">
    <location>
        <begin position="62"/>
        <end position="72"/>
    </location>
</feature>
<name>A0A699XFD1_TANCI</name>
<accession>A0A699XFD1</accession>
<evidence type="ECO:0000256" key="1">
    <source>
        <dbReference type="SAM" id="MobiDB-lite"/>
    </source>
</evidence>
<gene>
    <name evidence="2" type="ORF">Tci_930326</name>
</gene>
<dbReference type="AlphaFoldDB" id="A0A699XFD1"/>
<sequence>EGPSSRTKRKKIDPTSMALDESEQEDSSQSGFETHHYASLRTTVLPDNVNVGTGTSNQALQDVEKGEEETRNDSNPTTNDVNKEG</sequence>
<evidence type="ECO:0000313" key="2">
    <source>
        <dbReference type="EMBL" id="GFD58357.1"/>
    </source>
</evidence>
<reference evidence="2" key="1">
    <citation type="journal article" date="2019" name="Sci. Rep.">
        <title>Draft genome of Tanacetum cinerariifolium, the natural source of mosquito coil.</title>
        <authorList>
            <person name="Yamashiro T."/>
            <person name="Shiraishi A."/>
            <person name="Satake H."/>
            <person name="Nakayama K."/>
        </authorList>
    </citation>
    <scope>NUCLEOTIDE SEQUENCE</scope>
</reference>